<evidence type="ECO:0000313" key="2">
    <source>
        <dbReference type="Proteomes" id="UP000054363"/>
    </source>
</evidence>
<keyword evidence="2" id="KW-1185">Reference proteome</keyword>
<reference evidence="1 2" key="1">
    <citation type="submission" date="2014-06" db="EMBL/GenBank/DDBJ databases">
        <title>The draft genome sequence of Idiomarina salinarum ISL-52.</title>
        <authorList>
            <person name="Du J."/>
            <person name="Shao Z."/>
        </authorList>
    </citation>
    <scope>NUCLEOTIDE SEQUENCE [LARGE SCALE GENOMIC DNA]</scope>
    <source>
        <strain evidence="1 2">ISL-52</strain>
    </source>
</reference>
<comment type="caution">
    <text evidence="1">The sequence shown here is derived from an EMBL/GenBank/DDBJ whole genome shotgun (WGS) entry which is preliminary data.</text>
</comment>
<sequence>MTSAVLWGQLYHQRYKPTKHGFSYPIAQWWLALDELEQVDGLSRLLSTRGFAPLWFRRSDYLRGSSGDLATAVRAKMSELAGKSVSGRVFFLGGLRTFGCYFSPINCYFVQPVGGTGYSHMLAEVSNTPWNERHYYLLDLSESMREQASHDKAFHVSPFNPVDMTYHWQLQPPRNTPDNRSMIHLEAHKESRHFSATMKLMRHELNPRAIRRVLMRFPVNTLTTLGAIYWQAMRLWLKKTPIYNHPQK</sequence>
<dbReference type="OrthoDB" id="9778801at2"/>
<evidence type="ECO:0008006" key="3">
    <source>
        <dbReference type="Google" id="ProtNLM"/>
    </source>
</evidence>
<dbReference type="eggNOG" id="COG3496">
    <property type="taxonomic scope" value="Bacteria"/>
</dbReference>
<organism evidence="1 2">
    <name type="scientific">Pseudidiomarina salinarum</name>
    <dbReference type="NCBI Taxonomy" id="435908"/>
    <lineage>
        <taxon>Bacteria</taxon>
        <taxon>Pseudomonadati</taxon>
        <taxon>Pseudomonadota</taxon>
        <taxon>Gammaproteobacteria</taxon>
        <taxon>Alteromonadales</taxon>
        <taxon>Idiomarinaceae</taxon>
        <taxon>Pseudidiomarina</taxon>
    </lineage>
</organism>
<proteinExistence type="predicted"/>
<name>A0A094J1P4_9GAMM</name>
<gene>
    <name evidence="1" type="ORF">IDSA_04695</name>
</gene>
<accession>A0A094J1P4</accession>
<dbReference type="Pfam" id="PF07103">
    <property type="entry name" value="DUF1365"/>
    <property type="match status" value="1"/>
</dbReference>
<dbReference type="Proteomes" id="UP000054363">
    <property type="component" value="Unassembled WGS sequence"/>
</dbReference>
<dbReference type="STRING" id="435908.IDSA_04695"/>
<dbReference type="AlphaFoldDB" id="A0A094J1P4"/>
<dbReference type="PANTHER" id="PTHR33973">
    <property type="entry name" value="OS07G0153300 PROTEIN"/>
    <property type="match status" value="1"/>
</dbReference>
<dbReference type="EMBL" id="JPER01000001">
    <property type="protein sequence ID" value="KFZ31979.1"/>
    <property type="molecule type" value="Genomic_DNA"/>
</dbReference>
<protein>
    <recommendedName>
        <fullName evidence="3">Plasmid partition ParA protein</fullName>
    </recommendedName>
</protein>
<dbReference type="PANTHER" id="PTHR33973:SF4">
    <property type="entry name" value="OS07G0153300 PROTEIN"/>
    <property type="match status" value="1"/>
</dbReference>
<dbReference type="InterPro" id="IPR010775">
    <property type="entry name" value="DUF1365"/>
</dbReference>
<evidence type="ECO:0000313" key="1">
    <source>
        <dbReference type="EMBL" id="KFZ31979.1"/>
    </source>
</evidence>